<dbReference type="AlphaFoldDB" id="A0A1I4WUV8"/>
<keyword evidence="2 9" id="KW-0808">Transferase</keyword>
<dbReference type="GO" id="GO:0005737">
    <property type="term" value="C:cytoplasm"/>
    <property type="evidence" value="ECO:0007669"/>
    <property type="project" value="UniProtKB-SubCell"/>
</dbReference>
<dbReference type="CDD" id="cd02163">
    <property type="entry name" value="PPAT"/>
    <property type="match status" value="1"/>
</dbReference>
<dbReference type="InterPro" id="IPR004821">
    <property type="entry name" value="Cyt_trans-like"/>
</dbReference>
<evidence type="ECO:0000256" key="4">
    <source>
        <dbReference type="ARBA" id="ARBA00022741"/>
    </source>
</evidence>
<dbReference type="PANTHER" id="PTHR21342:SF1">
    <property type="entry name" value="PHOSPHOPANTETHEINE ADENYLYLTRANSFERASE"/>
    <property type="match status" value="1"/>
</dbReference>
<proteinExistence type="inferred from homology"/>
<keyword evidence="12" id="KW-1185">Reference proteome</keyword>
<comment type="similarity">
    <text evidence="9">Belongs to the bacterial CoaD family.</text>
</comment>
<evidence type="ECO:0000256" key="9">
    <source>
        <dbReference type="HAMAP-Rule" id="MF_00151"/>
    </source>
</evidence>
<dbReference type="Pfam" id="PF01467">
    <property type="entry name" value="CTP_transf_like"/>
    <property type="match status" value="1"/>
</dbReference>
<dbReference type="EMBL" id="FOVE01000004">
    <property type="protein sequence ID" value="SFN17132.1"/>
    <property type="molecule type" value="Genomic_DNA"/>
</dbReference>
<dbReference type="OrthoDB" id="9806661at2"/>
<evidence type="ECO:0000256" key="5">
    <source>
        <dbReference type="ARBA" id="ARBA00022840"/>
    </source>
</evidence>
<feature type="binding site" evidence="9">
    <location>
        <position position="17"/>
    </location>
    <ligand>
        <name>ATP</name>
        <dbReference type="ChEBI" id="CHEBI:30616"/>
    </ligand>
</feature>
<evidence type="ECO:0000256" key="1">
    <source>
        <dbReference type="ARBA" id="ARBA00022490"/>
    </source>
</evidence>
<feature type="binding site" evidence="9">
    <location>
        <position position="41"/>
    </location>
    <ligand>
        <name>substrate</name>
    </ligand>
</feature>
<dbReference type="Proteomes" id="UP000242869">
    <property type="component" value="Unassembled WGS sequence"/>
</dbReference>
<dbReference type="STRING" id="83765.SAMN05660284_00731"/>
<dbReference type="NCBIfam" id="TIGR00125">
    <property type="entry name" value="cyt_tran_rel"/>
    <property type="match status" value="1"/>
</dbReference>
<feature type="binding site" evidence="9">
    <location>
        <position position="9"/>
    </location>
    <ligand>
        <name>substrate</name>
    </ligand>
</feature>
<comment type="pathway">
    <text evidence="9">Cofactor biosynthesis; coenzyme A biosynthesis; CoA from (R)-pantothenate: step 4/5.</text>
</comment>
<dbReference type="InterPro" id="IPR014729">
    <property type="entry name" value="Rossmann-like_a/b/a_fold"/>
</dbReference>
<comment type="function">
    <text evidence="9">Reversibly transfers an adenylyl group from ATP to 4'-phosphopantetheine, yielding dephospho-CoA (dPCoA) and pyrophosphate.</text>
</comment>
<evidence type="ECO:0000256" key="2">
    <source>
        <dbReference type="ARBA" id="ARBA00022679"/>
    </source>
</evidence>
<feature type="site" description="Transition state stabilizer" evidence="9">
    <location>
        <position position="17"/>
    </location>
</feature>
<feature type="domain" description="Cytidyltransferase-like" evidence="10">
    <location>
        <begin position="5"/>
        <end position="133"/>
    </location>
</feature>
<comment type="cofactor">
    <cofactor evidence="9">
        <name>Mg(2+)</name>
        <dbReference type="ChEBI" id="CHEBI:18420"/>
    </cofactor>
</comment>
<dbReference type="PRINTS" id="PR01020">
    <property type="entry name" value="LPSBIOSNTHSS"/>
</dbReference>
<feature type="binding site" evidence="9">
    <location>
        <position position="99"/>
    </location>
    <ligand>
        <name>ATP</name>
        <dbReference type="ChEBI" id="CHEBI:30616"/>
    </ligand>
</feature>
<comment type="subunit">
    <text evidence="9">Homohexamer.</text>
</comment>
<evidence type="ECO:0000259" key="10">
    <source>
        <dbReference type="Pfam" id="PF01467"/>
    </source>
</evidence>
<dbReference type="NCBIfam" id="TIGR01510">
    <property type="entry name" value="coaD_prev_kdtB"/>
    <property type="match status" value="1"/>
</dbReference>
<comment type="subcellular location">
    <subcellularLocation>
        <location evidence="9">Cytoplasm</location>
    </subcellularLocation>
</comment>
<dbReference type="PANTHER" id="PTHR21342">
    <property type="entry name" value="PHOSPHOPANTETHEINE ADENYLYLTRANSFERASE"/>
    <property type="match status" value="1"/>
</dbReference>
<evidence type="ECO:0000256" key="8">
    <source>
        <dbReference type="ARBA" id="ARBA00029346"/>
    </source>
</evidence>
<evidence type="ECO:0000256" key="7">
    <source>
        <dbReference type="ARBA" id="ARBA00022993"/>
    </source>
</evidence>
<feature type="binding site" evidence="9">
    <location>
        <begin position="124"/>
        <end position="130"/>
    </location>
    <ligand>
        <name>ATP</name>
        <dbReference type="ChEBI" id="CHEBI:30616"/>
    </ligand>
</feature>
<organism evidence="11 12">
    <name type="scientific">Formivibrio citricus</name>
    <dbReference type="NCBI Taxonomy" id="83765"/>
    <lineage>
        <taxon>Bacteria</taxon>
        <taxon>Pseudomonadati</taxon>
        <taxon>Pseudomonadota</taxon>
        <taxon>Betaproteobacteria</taxon>
        <taxon>Neisseriales</taxon>
        <taxon>Chitinibacteraceae</taxon>
        <taxon>Formivibrio</taxon>
    </lineage>
</organism>
<accession>A0A1I4WUV8</accession>
<sequence>MRRGVYAGSFDPVTNGHLWMIERGVELFDEMIVAIGENPDKRYTFDHADRLAMLRETTAHLPRVRVEDFKNCFLVNFAREVGANFILRGIREGADYEFERKMRYINADLAPAIDTVFLMPPREIAEVSSTMVKGLVGPDGWKDVVRHYVPEPAYLRLIRWHESQRTV</sequence>
<feature type="binding site" evidence="9">
    <location>
        <begin position="89"/>
        <end position="91"/>
    </location>
    <ligand>
        <name>ATP</name>
        <dbReference type="ChEBI" id="CHEBI:30616"/>
    </ligand>
</feature>
<evidence type="ECO:0000256" key="6">
    <source>
        <dbReference type="ARBA" id="ARBA00022842"/>
    </source>
</evidence>
<dbReference type="HAMAP" id="MF_00151">
    <property type="entry name" value="PPAT_bact"/>
    <property type="match status" value="1"/>
</dbReference>
<evidence type="ECO:0000313" key="12">
    <source>
        <dbReference type="Proteomes" id="UP000242869"/>
    </source>
</evidence>
<dbReference type="InterPro" id="IPR001980">
    <property type="entry name" value="PPAT"/>
</dbReference>
<evidence type="ECO:0000313" key="11">
    <source>
        <dbReference type="EMBL" id="SFN17132.1"/>
    </source>
</evidence>
<dbReference type="SUPFAM" id="SSF52374">
    <property type="entry name" value="Nucleotidylyl transferase"/>
    <property type="match status" value="1"/>
</dbReference>
<dbReference type="EC" id="2.7.7.3" evidence="9"/>
<keyword evidence="7 9" id="KW-0173">Coenzyme A biosynthesis</keyword>
<keyword evidence="4 9" id="KW-0547">Nucleotide-binding</keyword>
<dbReference type="GO" id="GO:0015937">
    <property type="term" value="P:coenzyme A biosynthetic process"/>
    <property type="evidence" value="ECO:0007669"/>
    <property type="project" value="UniProtKB-UniRule"/>
</dbReference>
<dbReference type="UniPathway" id="UPA00241">
    <property type="reaction ID" value="UER00355"/>
</dbReference>
<protein>
    <recommendedName>
        <fullName evidence="9">Phosphopantetheine adenylyltransferase</fullName>
        <ecNumber evidence="9">2.7.7.3</ecNumber>
    </recommendedName>
    <alternativeName>
        <fullName evidence="9">Dephospho-CoA pyrophosphorylase</fullName>
    </alternativeName>
    <alternativeName>
        <fullName evidence="9">Pantetheine-phosphate adenylyltransferase</fullName>
        <shortName evidence="9">PPAT</shortName>
    </alternativeName>
</protein>
<feature type="binding site" evidence="9">
    <location>
        <begin position="9"/>
        <end position="10"/>
    </location>
    <ligand>
        <name>ATP</name>
        <dbReference type="ChEBI" id="CHEBI:30616"/>
    </ligand>
</feature>
<keyword evidence="5 9" id="KW-0067">ATP-binding</keyword>
<reference evidence="12" key="1">
    <citation type="submission" date="2016-10" db="EMBL/GenBank/DDBJ databases">
        <authorList>
            <person name="Varghese N."/>
            <person name="Submissions S."/>
        </authorList>
    </citation>
    <scope>NUCLEOTIDE SEQUENCE [LARGE SCALE GENOMIC DNA]</scope>
    <source>
        <strain evidence="12">DSM 6150</strain>
    </source>
</reference>
<keyword evidence="6 9" id="KW-0460">Magnesium</keyword>
<dbReference type="Gene3D" id="3.40.50.620">
    <property type="entry name" value="HUPs"/>
    <property type="match status" value="1"/>
</dbReference>
<dbReference type="GO" id="GO:0004595">
    <property type="term" value="F:pantetheine-phosphate adenylyltransferase activity"/>
    <property type="evidence" value="ECO:0007669"/>
    <property type="project" value="UniProtKB-UniRule"/>
</dbReference>
<dbReference type="GO" id="GO:0005524">
    <property type="term" value="F:ATP binding"/>
    <property type="evidence" value="ECO:0007669"/>
    <property type="project" value="UniProtKB-KW"/>
</dbReference>
<name>A0A1I4WUV8_9NEIS</name>
<keyword evidence="1 9" id="KW-0963">Cytoplasm</keyword>
<gene>
    <name evidence="9" type="primary">coaD</name>
    <name evidence="11" type="ORF">SAMN05660284_00731</name>
</gene>
<evidence type="ECO:0000256" key="3">
    <source>
        <dbReference type="ARBA" id="ARBA00022695"/>
    </source>
</evidence>
<comment type="catalytic activity">
    <reaction evidence="8 9">
        <text>(R)-4'-phosphopantetheine + ATP + H(+) = 3'-dephospho-CoA + diphosphate</text>
        <dbReference type="Rhea" id="RHEA:19801"/>
        <dbReference type="ChEBI" id="CHEBI:15378"/>
        <dbReference type="ChEBI" id="CHEBI:30616"/>
        <dbReference type="ChEBI" id="CHEBI:33019"/>
        <dbReference type="ChEBI" id="CHEBI:57328"/>
        <dbReference type="ChEBI" id="CHEBI:61723"/>
        <dbReference type="EC" id="2.7.7.3"/>
    </reaction>
</comment>
<feature type="binding site" evidence="9">
    <location>
        <position position="88"/>
    </location>
    <ligand>
        <name>substrate</name>
    </ligand>
</feature>
<feature type="binding site" evidence="9">
    <location>
        <position position="74"/>
    </location>
    <ligand>
        <name>substrate</name>
    </ligand>
</feature>
<keyword evidence="3 9" id="KW-0548">Nucleotidyltransferase</keyword>
<dbReference type="RefSeq" id="WP_091191524.1">
    <property type="nucleotide sequence ID" value="NZ_FOVE01000004.1"/>
</dbReference>